<dbReference type="PANTHER" id="PTHR10039">
    <property type="entry name" value="AMELOGENIN"/>
    <property type="match status" value="1"/>
</dbReference>
<protein>
    <recommendedName>
        <fullName evidence="3">Nephrocystin 3-like N-terminal domain-containing protein</fullName>
    </recommendedName>
</protein>
<organism evidence="4 5">
    <name type="scientific">Leucocoprinus leucothites</name>
    <dbReference type="NCBI Taxonomy" id="201217"/>
    <lineage>
        <taxon>Eukaryota</taxon>
        <taxon>Fungi</taxon>
        <taxon>Dikarya</taxon>
        <taxon>Basidiomycota</taxon>
        <taxon>Agaricomycotina</taxon>
        <taxon>Agaricomycetes</taxon>
        <taxon>Agaricomycetidae</taxon>
        <taxon>Agaricales</taxon>
        <taxon>Agaricineae</taxon>
        <taxon>Agaricaceae</taxon>
        <taxon>Leucocoprinus</taxon>
    </lineage>
</organism>
<proteinExistence type="predicted"/>
<dbReference type="PANTHER" id="PTHR10039:SF5">
    <property type="entry name" value="NACHT DOMAIN-CONTAINING PROTEIN"/>
    <property type="match status" value="1"/>
</dbReference>
<reference evidence="4 5" key="1">
    <citation type="journal article" date="2020" name="ISME J.">
        <title>Uncovering the hidden diversity of litter-decomposition mechanisms in mushroom-forming fungi.</title>
        <authorList>
            <person name="Floudas D."/>
            <person name="Bentzer J."/>
            <person name="Ahren D."/>
            <person name="Johansson T."/>
            <person name="Persson P."/>
            <person name="Tunlid A."/>
        </authorList>
    </citation>
    <scope>NUCLEOTIDE SEQUENCE [LARGE SCALE GENOMIC DNA]</scope>
    <source>
        <strain evidence="4 5">CBS 146.42</strain>
    </source>
</reference>
<accession>A0A8H5CV91</accession>
<feature type="region of interest" description="Disordered" evidence="2">
    <location>
        <begin position="1"/>
        <end position="31"/>
    </location>
</feature>
<feature type="domain" description="Nephrocystin 3-like N-terminal" evidence="3">
    <location>
        <begin position="166"/>
        <end position="329"/>
    </location>
</feature>
<evidence type="ECO:0000256" key="1">
    <source>
        <dbReference type="ARBA" id="ARBA00022737"/>
    </source>
</evidence>
<feature type="compositionally biased region" description="Polar residues" evidence="2">
    <location>
        <begin position="66"/>
        <end position="76"/>
    </location>
</feature>
<evidence type="ECO:0000313" key="5">
    <source>
        <dbReference type="Proteomes" id="UP000559027"/>
    </source>
</evidence>
<evidence type="ECO:0000313" key="4">
    <source>
        <dbReference type="EMBL" id="KAF5347979.1"/>
    </source>
</evidence>
<dbReference type="AlphaFoldDB" id="A0A8H5CV91"/>
<dbReference type="Proteomes" id="UP000559027">
    <property type="component" value="Unassembled WGS sequence"/>
</dbReference>
<dbReference type="InterPro" id="IPR027417">
    <property type="entry name" value="P-loop_NTPase"/>
</dbReference>
<dbReference type="InterPro" id="IPR056884">
    <property type="entry name" value="NPHP3-like_N"/>
</dbReference>
<comment type="caution">
    <text evidence="4">The sequence shown here is derived from an EMBL/GenBank/DDBJ whole genome shotgun (WGS) entry which is preliminary data.</text>
</comment>
<evidence type="ECO:0000256" key="2">
    <source>
        <dbReference type="SAM" id="MobiDB-lite"/>
    </source>
</evidence>
<dbReference type="SUPFAM" id="SSF52540">
    <property type="entry name" value="P-loop containing nucleoside triphosphate hydrolases"/>
    <property type="match status" value="1"/>
</dbReference>
<keyword evidence="1" id="KW-0677">Repeat</keyword>
<feature type="compositionally biased region" description="Polar residues" evidence="2">
    <location>
        <begin position="10"/>
        <end position="24"/>
    </location>
</feature>
<dbReference type="Pfam" id="PF24883">
    <property type="entry name" value="NPHP3_N"/>
    <property type="match status" value="1"/>
</dbReference>
<evidence type="ECO:0000259" key="3">
    <source>
        <dbReference type="Pfam" id="PF24883"/>
    </source>
</evidence>
<keyword evidence="5" id="KW-1185">Reference proteome</keyword>
<feature type="region of interest" description="Disordered" evidence="2">
    <location>
        <begin position="50"/>
        <end position="82"/>
    </location>
</feature>
<name>A0A8H5CV91_9AGAR</name>
<dbReference type="Gene3D" id="3.40.50.300">
    <property type="entry name" value="P-loop containing nucleotide triphosphate hydrolases"/>
    <property type="match status" value="1"/>
</dbReference>
<gene>
    <name evidence="4" type="ORF">D9756_010175</name>
</gene>
<sequence>MSYPDPGSWTPISTGPFNGVSPSSAPHHLPSIQEDSAQSNRAIYHLDTGTTIPTQEGQPTRPMGQAGTSYGLSQTGDMEDRPPGIDLMPSIPNSTIQNASFFSGAHHLIFHNPIMNAGGRPEIEREMLKLLKKKAMVDGTYDSAARHYTVPQCHPDTRVPLRERLIKWLLDTDREESLLWLYGPAGVGKSAIAQNIMEYCTQQGIPGAGLFLSRANGRDDPNRIIPSLAHQLALAYPAYRRLVSNILSADSSVLEKRLPLQFRQLIDEPADALRIETSNVKHCPILLLLDGLDECNTYEAQRELIKMLTSFALTCKARQLPFVCIVTSRPEWQIISTFDALGPTSGVWREELPMDTPEARRDVSVVLRDGFEHIKSSHSDAFSADVEWPASTDVQTIESAASGNMLFASLVVTFVDDDYPTIQLELCLKFLQGKLTSDQRNPFEPLTALYRGLLLSIPPTLLRTALLILYFQLSVNDASSSDPYSSKLPAQQIANFLFIGQTTFYGSLKRLRSVLSIPPPADASYKGLIFSHTTFADYVKVAVQTGHFGLCEVDALTDIRMACIKWHHLFVENGDSSDISDIVPWHGINHYHIYTILAVLLFKLWRGLLHRGDVGKLQEELANFSFKDLPRDLFFPWNTVDDDLMELAQDLITNVRDLLNHFAKTGAYIQKIKSSKQIQSSVGTCIVRTVPLWPTDYQLINKYVGLFGQWAMELKPLDWDLHPPRTWDGVHLVFCSIEDSFDDADVFGSILGISRCLTIAYFLLGHSQNTTLVIIYPRAMDLQVYWEEAFEKIKAPSHFLGNPQPGDLLQSIYSYSHHNLNSLNNNEGNQNPILGQVISCDNLACNIVSYVADPWHGNPYSRLRIVSDVLSFTSDPTEIICHLSHHIIGNIPHGISYVAQQVLALLIISSTSIVPHTVHLEDLEHFMCLEYTTINSALQWLHPLVLSWRPDPLDPSTAYLHLRLPYVDLQGNSIDYHNDLWRELGHEPWFGLEEEVWVGVFCLWVQWSIGWLTTGHNPFPSSEVNKAKFISIPWIALYEIRTSDGIAAAATQLCDFPFCYLAQGLVRDLDFCNGFEDLISRLSSDSGFAPLLRTQPICPTDYLLLKKWAGFGHHSEILTLPIKIKRNIRKYYPISLSTIEIPPPKKEDYRIFLIGYGENTCLIAMMHRKKYKSWDDAEASPD</sequence>
<dbReference type="OrthoDB" id="194358at2759"/>
<dbReference type="EMBL" id="JAACJO010000022">
    <property type="protein sequence ID" value="KAF5347979.1"/>
    <property type="molecule type" value="Genomic_DNA"/>
</dbReference>